<dbReference type="Proteomes" id="UP000017836">
    <property type="component" value="Unassembled WGS sequence"/>
</dbReference>
<accession>W1PWP6</accession>
<dbReference type="eggNOG" id="ENOG502QPPS">
    <property type="taxonomic scope" value="Eukaryota"/>
</dbReference>
<evidence type="ECO:0000313" key="3">
    <source>
        <dbReference type="Proteomes" id="UP000017836"/>
    </source>
</evidence>
<dbReference type="PANTHER" id="PTHR37743:SF1">
    <property type="entry name" value="ARM REPEAT SUPERFAMILY PROTEIN"/>
    <property type="match status" value="1"/>
</dbReference>
<organism evidence="2 3">
    <name type="scientific">Amborella trichopoda</name>
    <dbReference type="NCBI Taxonomy" id="13333"/>
    <lineage>
        <taxon>Eukaryota</taxon>
        <taxon>Viridiplantae</taxon>
        <taxon>Streptophyta</taxon>
        <taxon>Embryophyta</taxon>
        <taxon>Tracheophyta</taxon>
        <taxon>Spermatophyta</taxon>
        <taxon>Magnoliopsida</taxon>
        <taxon>Amborellales</taxon>
        <taxon>Amborellaceae</taxon>
        <taxon>Amborella</taxon>
    </lineage>
</organism>
<feature type="region of interest" description="Disordered" evidence="1">
    <location>
        <begin position="233"/>
        <end position="252"/>
    </location>
</feature>
<dbReference type="PANTHER" id="PTHR37743">
    <property type="entry name" value="ARM REPEAT SUPERFAMILY PROTEIN"/>
    <property type="match status" value="1"/>
</dbReference>
<protein>
    <submittedName>
        <fullName evidence="2">Uncharacterized protein</fullName>
    </submittedName>
</protein>
<dbReference type="SUPFAM" id="SSF48371">
    <property type="entry name" value="ARM repeat"/>
    <property type="match status" value="1"/>
</dbReference>
<dbReference type="Gene3D" id="1.25.10.10">
    <property type="entry name" value="Leucine-rich Repeat Variant"/>
    <property type="match status" value="1"/>
</dbReference>
<sequence length="1143" mass="126728">MDSLISVSNVQTSSISIGRAVAVILGSRQRDLDASFSQICRSYQRRNGGLLECLRKLRRFACICVERGEPLDEVLIPMIEHAVKSSSSKNCKKICSILCWLFEDEDLFGALSTNLTSIIVKKEDHYIALGWCKLIQYLVDHEIMSNQYSDGGKLHRSFDLVKSLCQCIPHLSSIVCKGSILQDDFALPTRLSMAAADCILVLTGALVGYPQISKALSNRKTLYDSNASREIVVSTPTSSERDGSSASTSLHGSEPMEMGLLLWNLLGELVVLVQKLQAWSKKSRPLHAKGLGQVLAWLQELREYCGSTLDETGKQMPDTGILLLSSCWKHYVKLLRLDDHTFSVNFMELLKQYIAGLQLYTQQDEAEDYPGGKDSPVETRKFFLCCIALLWGRLNNERLELAMSKTGPEFLSILLAQLRCRDNVLVEGGVDILRKMIFKSNFSISADTEFDSGQIKVVVDLLLNLLDERDSVARAVVLLISECCSINPDGQCLQEIFKRLDSGNYSQRSNALDVISEFMSICCVSRKALIPSLRQNIALHLLECLGDDELIIRDKVSRLLSQLDPEFVFPPLLLCVYSSDEKMQSAASEAILAVLKGHEQTCDVVVALLDSLRNISQSPAIPESQGGLRECIPSRVKTSQSGTKVDIDQVLQLVPKWSESVQDWRTLIEVLLEKILADPSNAILLRFLGYINEQLAEARDLLLHRVLLHMQAQKELNEDMISKWADGDSHSANGLKESLFDRLCPLLILRMLPLRVFSDLSSSTLYGHLQFSHGHSSFDPDSTGCITTFLIHRAFLLLEFEDVRKVAAEVSGRLHPQVILPIIGDLLENATVSRDLLKMRACLFATCTSLLVWGKESVVHPVMVQIRKYMELALKWPSLDSDEVSKAQHGCIDCLAFMICAELEALVSPTNSDVLNKTDPLNESQSHLRDTLENGLVLSYVIQNLICHKNVRSFTSLEDTQAKIEPLDSSPIERGGSLFKGSAPLPFHLCMANVLISACQKMPPLAKPLFAQRALPPLIHFVKVMEQPEMKAACLQVLFTAVYHLKSAVLPYATDLFSLSMKALKTKGATKERIAGTKLIASLMASDDAILKSISAGLLEARSVLASVSLMDSSPELQGLCEKLLSFITSPLNNDVRSALQLG</sequence>
<name>W1PWP6_AMBTC</name>
<proteinExistence type="predicted"/>
<dbReference type="InterPro" id="IPR011989">
    <property type="entry name" value="ARM-like"/>
</dbReference>
<dbReference type="InterPro" id="IPR016024">
    <property type="entry name" value="ARM-type_fold"/>
</dbReference>
<dbReference type="Gramene" id="ERN11790">
    <property type="protein sequence ID" value="ERN11790"/>
    <property type="gene ID" value="AMTR_s00022p00251550"/>
</dbReference>
<dbReference type="HOGENOM" id="CLU_283918_0_0_1"/>
<gene>
    <name evidence="2" type="ORF">AMTR_s00022p00251550</name>
</gene>
<feature type="compositionally biased region" description="Polar residues" evidence="1">
    <location>
        <begin position="233"/>
        <end position="251"/>
    </location>
</feature>
<dbReference type="OMA" id="EYCLMSK"/>
<evidence type="ECO:0000256" key="1">
    <source>
        <dbReference type="SAM" id="MobiDB-lite"/>
    </source>
</evidence>
<evidence type="ECO:0000313" key="2">
    <source>
        <dbReference type="EMBL" id="ERN11790.1"/>
    </source>
</evidence>
<dbReference type="EMBL" id="KI392687">
    <property type="protein sequence ID" value="ERN11790.1"/>
    <property type="molecule type" value="Genomic_DNA"/>
</dbReference>
<keyword evidence="3" id="KW-1185">Reference proteome</keyword>
<dbReference type="AlphaFoldDB" id="W1PWP6"/>
<reference evidence="3" key="1">
    <citation type="journal article" date="2013" name="Science">
        <title>The Amborella genome and the evolution of flowering plants.</title>
        <authorList>
            <consortium name="Amborella Genome Project"/>
        </authorList>
    </citation>
    <scope>NUCLEOTIDE SEQUENCE [LARGE SCALE GENOMIC DNA]</scope>
</reference>